<organism evidence="2 3">
    <name type="scientific">Alteromonas australica</name>
    <dbReference type="NCBI Taxonomy" id="589873"/>
    <lineage>
        <taxon>Bacteria</taxon>
        <taxon>Pseudomonadati</taxon>
        <taxon>Pseudomonadota</taxon>
        <taxon>Gammaproteobacteria</taxon>
        <taxon>Alteromonadales</taxon>
        <taxon>Alteromonadaceae</taxon>
        <taxon>Alteromonas/Salinimonas group</taxon>
        <taxon>Alteromonas</taxon>
    </lineage>
</organism>
<evidence type="ECO:0000313" key="2">
    <source>
        <dbReference type="EMBL" id="HAW78088.1"/>
    </source>
</evidence>
<gene>
    <name evidence="2" type="ORF">DCW74_20420</name>
</gene>
<dbReference type="EMBL" id="DNAN01000711">
    <property type="protein sequence ID" value="HAW78088.1"/>
    <property type="molecule type" value="Genomic_DNA"/>
</dbReference>
<reference evidence="2 3" key="1">
    <citation type="journal article" date="2018" name="Nat. Biotechnol.">
        <title>A standardized bacterial taxonomy based on genome phylogeny substantially revises the tree of life.</title>
        <authorList>
            <person name="Parks D.H."/>
            <person name="Chuvochina M."/>
            <person name="Waite D.W."/>
            <person name="Rinke C."/>
            <person name="Skarshewski A."/>
            <person name="Chaumeil P.A."/>
            <person name="Hugenholtz P."/>
        </authorList>
    </citation>
    <scope>NUCLEOTIDE SEQUENCE [LARGE SCALE GENOMIC DNA]</scope>
    <source>
        <strain evidence="2">UBA11978</strain>
    </source>
</reference>
<feature type="transmembrane region" description="Helical" evidence="1">
    <location>
        <begin position="12"/>
        <end position="34"/>
    </location>
</feature>
<keyword evidence="1" id="KW-1133">Transmembrane helix</keyword>
<evidence type="ECO:0000256" key="1">
    <source>
        <dbReference type="SAM" id="Phobius"/>
    </source>
</evidence>
<protein>
    <recommendedName>
        <fullName evidence="4">Fibrinogen-like coiled coil protein</fullName>
    </recommendedName>
</protein>
<proteinExistence type="predicted"/>
<dbReference type="AlphaFoldDB" id="A0A350P9X1"/>
<keyword evidence="1" id="KW-0812">Transmembrane</keyword>
<evidence type="ECO:0008006" key="4">
    <source>
        <dbReference type="Google" id="ProtNLM"/>
    </source>
</evidence>
<keyword evidence="1" id="KW-0472">Membrane</keyword>
<accession>A0A350P9X1</accession>
<comment type="caution">
    <text evidence="2">The sequence shown here is derived from an EMBL/GenBank/DDBJ whole genome shotgun (WGS) entry which is preliminary data.</text>
</comment>
<name>A0A350P9X1_9ALTE</name>
<evidence type="ECO:0000313" key="3">
    <source>
        <dbReference type="Proteomes" id="UP000263517"/>
    </source>
</evidence>
<dbReference type="Proteomes" id="UP000263517">
    <property type="component" value="Unassembled WGS sequence"/>
</dbReference>
<sequence>MPKLNENTELSMPIRNLIALLIAATVGTWAYFGVIERLNTIENKLILMETDLGMNTEFRIKWPRGEMGSLPADSEQFMMIEHLASELEKLAQNIESGNAPHDQQQKLVLEFYDRRLTKIEDNIEKLTNK</sequence>